<evidence type="ECO:0000256" key="1">
    <source>
        <dbReference type="SAM" id="MobiDB-lite"/>
    </source>
</evidence>
<dbReference type="Proteomes" id="UP000655420">
    <property type="component" value="Unassembled WGS sequence"/>
</dbReference>
<accession>A0A8J7SC37</accession>
<dbReference type="GO" id="GO:0016788">
    <property type="term" value="F:hydrolase activity, acting on ester bonds"/>
    <property type="evidence" value="ECO:0007669"/>
    <property type="project" value="UniProtKB-ARBA"/>
</dbReference>
<gene>
    <name evidence="2" type="ORF">H0I76_08650</name>
</gene>
<keyword evidence="2" id="KW-0378">Hydrolase</keyword>
<dbReference type="AlphaFoldDB" id="A0A8J7SC37"/>
<comment type="caution">
    <text evidence="2">The sequence shown here is derived from an EMBL/GenBank/DDBJ whole genome shotgun (WGS) entry which is preliminary data.</text>
</comment>
<sequence>MARARLLRRAGWLAILMVAAVLLVPVARAQTASGVAEVTAVFSAPRAQGEVRVLFLGNSFTREHDVPAQVTALAARREVRLRAGMIVGNGTKLGEHVADAGVAAVIGGLDWDVLVLQDHSVAALTPEGAAASRMAVIRLAGLSAARIILFATWPRAPGHALYGKPGMPAGPAAMNARVRAHYAALGETLGARVAGIGDAFLVVAARDGEAALYAADGYHASAEGARLAASILAAAILAPPRLPAGPTRSGDAAPRRPVASLAHHEGAASFRPRLEFSRAPG</sequence>
<dbReference type="EMBL" id="JAEHHL010000004">
    <property type="protein sequence ID" value="MBK0399257.1"/>
    <property type="molecule type" value="Genomic_DNA"/>
</dbReference>
<keyword evidence="3" id="KW-1185">Reference proteome</keyword>
<reference evidence="2" key="1">
    <citation type="submission" date="2020-12" db="EMBL/GenBank/DDBJ databases">
        <title>Bacterial taxonomy.</title>
        <authorList>
            <person name="Pan X."/>
        </authorList>
    </citation>
    <scope>NUCLEOTIDE SEQUENCE</scope>
    <source>
        <strain evidence="2">M0105</strain>
    </source>
</reference>
<dbReference type="RefSeq" id="WP_200609335.1">
    <property type="nucleotide sequence ID" value="NZ_JAEHHL010000004.1"/>
</dbReference>
<protein>
    <submittedName>
        <fullName evidence="2">SGNH/GDSL hydrolase family protein</fullName>
    </submittedName>
</protein>
<dbReference type="Gene3D" id="3.40.50.1110">
    <property type="entry name" value="SGNH hydrolase"/>
    <property type="match status" value="1"/>
</dbReference>
<dbReference type="SUPFAM" id="SSF52266">
    <property type="entry name" value="SGNH hydrolase"/>
    <property type="match status" value="1"/>
</dbReference>
<evidence type="ECO:0000313" key="3">
    <source>
        <dbReference type="Proteomes" id="UP000655420"/>
    </source>
</evidence>
<feature type="region of interest" description="Disordered" evidence="1">
    <location>
        <begin position="245"/>
        <end position="266"/>
    </location>
</feature>
<organism evidence="2 3">
    <name type="scientific">Thermohalobaculum xanthum</name>
    <dbReference type="NCBI Taxonomy" id="2753746"/>
    <lineage>
        <taxon>Bacteria</taxon>
        <taxon>Pseudomonadati</taxon>
        <taxon>Pseudomonadota</taxon>
        <taxon>Alphaproteobacteria</taxon>
        <taxon>Rhodobacterales</taxon>
        <taxon>Paracoccaceae</taxon>
        <taxon>Thermohalobaculum</taxon>
    </lineage>
</organism>
<dbReference type="InterPro" id="IPR036514">
    <property type="entry name" value="SGNH_hydro_sf"/>
</dbReference>
<proteinExistence type="predicted"/>
<evidence type="ECO:0000313" key="2">
    <source>
        <dbReference type="EMBL" id="MBK0399257.1"/>
    </source>
</evidence>
<name>A0A8J7SC37_9RHOB</name>